<evidence type="ECO:0000256" key="2">
    <source>
        <dbReference type="SAM" id="Phobius"/>
    </source>
</evidence>
<keyword evidence="2" id="KW-0812">Transmembrane</keyword>
<comment type="caution">
    <text evidence="3">The sequence shown here is derived from an EMBL/GenBank/DDBJ whole genome shotgun (WGS) entry which is preliminary data.</text>
</comment>
<dbReference type="AlphaFoldDB" id="A0A9N8E3T4"/>
<feature type="region of interest" description="Disordered" evidence="1">
    <location>
        <begin position="166"/>
        <end position="203"/>
    </location>
</feature>
<feature type="compositionally biased region" description="Basic and acidic residues" evidence="1">
    <location>
        <begin position="89"/>
        <end position="98"/>
    </location>
</feature>
<protein>
    <submittedName>
        <fullName evidence="3">Uncharacterized protein</fullName>
    </submittedName>
</protein>
<evidence type="ECO:0000256" key="1">
    <source>
        <dbReference type="SAM" id="MobiDB-lite"/>
    </source>
</evidence>
<reference evidence="3" key="1">
    <citation type="submission" date="2020-06" db="EMBL/GenBank/DDBJ databases">
        <authorList>
            <consortium name="Plant Systems Biology data submission"/>
        </authorList>
    </citation>
    <scope>NUCLEOTIDE SEQUENCE</scope>
    <source>
        <strain evidence="3">D6</strain>
    </source>
</reference>
<organism evidence="3 4">
    <name type="scientific">Seminavis robusta</name>
    <dbReference type="NCBI Taxonomy" id="568900"/>
    <lineage>
        <taxon>Eukaryota</taxon>
        <taxon>Sar</taxon>
        <taxon>Stramenopiles</taxon>
        <taxon>Ochrophyta</taxon>
        <taxon>Bacillariophyta</taxon>
        <taxon>Bacillariophyceae</taxon>
        <taxon>Bacillariophycidae</taxon>
        <taxon>Naviculales</taxon>
        <taxon>Naviculaceae</taxon>
        <taxon>Seminavis</taxon>
    </lineage>
</organism>
<evidence type="ECO:0000313" key="3">
    <source>
        <dbReference type="EMBL" id="CAB9511655.1"/>
    </source>
</evidence>
<feature type="region of interest" description="Disordered" evidence="1">
    <location>
        <begin position="77"/>
        <end position="98"/>
    </location>
</feature>
<keyword evidence="2" id="KW-0472">Membrane</keyword>
<dbReference type="EMBL" id="CAICTM010000494">
    <property type="protein sequence ID" value="CAB9511655.1"/>
    <property type="molecule type" value="Genomic_DNA"/>
</dbReference>
<accession>A0A9N8E3T4</accession>
<evidence type="ECO:0000313" key="4">
    <source>
        <dbReference type="Proteomes" id="UP001153069"/>
    </source>
</evidence>
<gene>
    <name evidence="3" type="ORF">SEMRO_495_G154510.1</name>
</gene>
<feature type="transmembrane region" description="Helical" evidence="2">
    <location>
        <begin position="40"/>
        <end position="64"/>
    </location>
</feature>
<proteinExistence type="predicted"/>
<keyword evidence="4" id="KW-1185">Reference proteome</keyword>
<name>A0A9N8E3T4_9STRA</name>
<dbReference type="Proteomes" id="UP001153069">
    <property type="component" value="Unassembled WGS sequence"/>
</dbReference>
<sequence>MKEATLSVWDRCCEFILHNIPLDSLPLLSNDGGGGEAHSVLFWVGCLVTVAFLAHFLNRLFFLIDRPVQDKNIMELRRRQQQSSSSDRALGKKEFPWRRNDDNEGKSVVEISKDFLKALPIISWIISLLDFEGRRHRKWDEDRRKWRELQQQLSTLRSIRAQRWAARKEAQKTQPGAKDQTTERNRPEINLSKFPWKSSSNTTTTNNSLGAAVISFLPQWMDLSWFLLSKEERRKQNWEKECLKWRELQQQLGTLRFIRAQRQASGEISTGSNALEEEAINPERQVFPWNKDELWTMEWLLELIASCFEVFSFQSRRQVKLDSDREKWRELQQQLARLRSIRAQRRNVKTACL</sequence>
<keyword evidence="2" id="KW-1133">Transmembrane helix</keyword>